<dbReference type="AlphaFoldDB" id="A0A937G5K9"/>
<dbReference type="Proteomes" id="UP000614216">
    <property type="component" value="Unassembled WGS sequence"/>
</dbReference>
<protein>
    <recommendedName>
        <fullName evidence="5">Esterase</fullName>
    </recommendedName>
</protein>
<dbReference type="SUPFAM" id="SSF48452">
    <property type="entry name" value="TPR-like"/>
    <property type="match status" value="1"/>
</dbReference>
<organism evidence="3 4">
    <name type="scientific">Fulvivirga marina</name>
    <dbReference type="NCBI Taxonomy" id="2494733"/>
    <lineage>
        <taxon>Bacteria</taxon>
        <taxon>Pseudomonadati</taxon>
        <taxon>Bacteroidota</taxon>
        <taxon>Cytophagia</taxon>
        <taxon>Cytophagales</taxon>
        <taxon>Fulvivirgaceae</taxon>
        <taxon>Fulvivirga</taxon>
    </lineage>
</organism>
<feature type="repeat" description="TPR" evidence="1">
    <location>
        <begin position="362"/>
        <end position="395"/>
    </location>
</feature>
<dbReference type="SMART" id="SM00028">
    <property type="entry name" value="TPR"/>
    <property type="match status" value="2"/>
</dbReference>
<keyword evidence="4" id="KW-1185">Reference proteome</keyword>
<dbReference type="EMBL" id="JAEUGD010000066">
    <property type="protein sequence ID" value="MBL6448841.1"/>
    <property type="molecule type" value="Genomic_DNA"/>
</dbReference>
<dbReference type="Gene3D" id="3.40.50.1820">
    <property type="entry name" value="alpha/beta hydrolase"/>
    <property type="match status" value="1"/>
</dbReference>
<evidence type="ECO:0000256" key="1">
    <source>
        <dbReference type="PROSITE-ProRule" id="PRU00339"/>
    </source>
</evidence>
<dbReference type="InterPro" id="IPR050583">
    <property type="entry name" value="Mycobacterial_A85_antigen"/>
</dbReference>
<name>A0A937G5K9_9BACT</name>
<dbReference type="Pfam" id="PF13181">
    <property type="entry name" value="TPR_8"/>
    <property type="match status" value="1"/>
</dbReference>
<evidence type="ECO:0000313" key="4">
    <source>
        <dbReference type="Proteomes" id="UP000614216"/>
    </source>
</evidence>
<dbReference type="InterPro" id="IPR011990">
    <property type="entry name" value="TPR-like_helical_dom_sf"/>
</dbReference>
<evidence type="ECO:0000256" key="2">
    <source>
        <dbReference type="SAM" id="Coils"/>
    </source>
</evidence>
<dbReference type="InterPro" id="IPR000801">
    <property type="entry name" value="Esterase-like"/>
</dbReference>
<accession>A0A937G5K9</accession>
<dbReference type="PROSITE" id="PS50005">
    <property type="entry name" value="TPR"/>
    <property type="match status" value="2"/>
</dbReference>
<dbReference type="InterPro" id="IPR029058">
    <property type="entry name" value="AB_hydrolase_fold"/>
</dbReference>
<dbReference type="PANTHER" id="PTHR48098:SF6">
    <property type="entry name" value="FERRI-BACILLIBACTIN ESTERASE BESA"/>
    <property type="match status" value="1"/>
</dbReference>
<dbReference type="RefSeq" id="WP_202858382.1">
    <property type="nucleotide sequence ID" value="NZ_JAEUGD010000066.1"/>
</dbReference>
<dbReference type="InterPro" id="IPR019734">
    <property type="entry name" value="TPR_rpt"/>
</dbReference>
<gene>
    <name evidence="3" type="ORF">JMN32_21190</name>
</gene>
<sequence>MNKTLITFILILIASKAYTKGIHPVIETHSITSKILNSERDIFIYLPSGYDKNKDKHYPTLYIMDGQWYFYNGIAIQETLRSELVLPEMLIVGINMPRPERDSLFIYHWQELKQFVGNEVVSFVDDKYRTSDERLLFGWESSAALVTDILFGEGDTFKGGIATNGTYITPEMANALATQEAESKKYLYIANTIKDIYNIDASNQAAVVLGQSNLPNLVWEYRLFNEEVHESLAYVSIYEGLKFYYHNFASLAFSSIDEFNTFGGIPEIKKYYIDRGERFGLPTEIDNNTKNSLIWLAWHRDNFKAFELFMTEFADVLTTRRYASAYWQNRFGQFYLKHNDLENSIRYFNHGITKYPNKAYMAEMFCGLGHAYERKGDKKQAIKNYKKAVAEAEENNDSKLEKYRAQLRQLK</sequence>
<dbReference type="Gene3D" id="1.25.40.10">
    <property type="entry name" value="Tetratricopeptide repeat domain"/>
    <property type="match status" value="1"/>
</dbReference>
<dbReference type="Pfam" id="PF00756">
    <property type="entry name" value="Esterase"/>
    <property type="match status" value="1"/>
</dbReference>
<keyword evidence="1" id="KW-0802">TPR repeat</keyword>
<proteinExistence type="predicted"/>
<evidence type="ECO:0008006" key="5">
    <source>
        <dbReference type="Google" id="ProtNLM"/>
    </source>
</evidence>
<dbReference type="SUPFAM" id="SSF53474">
    <property type="entry name" value="alpha/beta-Hydrolases"/>
    <property type="match status" value="1"/>
</dbReference>
<dbReference type="PANTHER" id="PTHR48098">
    <property type="entry name" value="ENTEROCHELIN ESTERASE-RELATED"/>
    <property type="match status" value="1"/>
</dbReference>
<evidence type="ECO:0000313" key="3">
    <source>
        <dbReference type="EMBL" id="MBL6448841.1"/>
    </source>
</evidence>
<comment type="caution">
    <text evidence="3">The sequence shown here is derived from an EMBL/GenBank/DDBJ whole genome shotgun (WGS) entry which is preliminary data.</text>
</comment>
<feature type="coiled-coil region" evidence="2">
    <location>
        <begin position="375"/>
        <end position="409"/>
    </location>
</feature>
<keyword evidence="2" id="KW-0175">Coiled coil</keyword>
<feature type="repeat" description="TPR" evidence="1">
    <location>
        <begin position="325"/>
        <end position="358"/>
    </location>
</feature>
<reference evidence="3" key="1">
    <citation type="submission" date="2021-01" db="EMBL/GenBank/DDBJ databases">
        <title>Fulvivirga kasyanovii gen. nov., sp nov., a novel member of the phylum Bacteroidetes isolated from seawater in a mussel farm.</title>
        <authorList>
            <person name="Zhao L.-H."/>
            <person name="Wang Z.-J."/>
        </authorList>
    </citation>
    <scope>NUCLEOTIDE SEQUENCE</scope>
    <source>
        <strain evidence="3">29W222</strain>
    </source>
</reference>